<sequence>MTTLSYHLLDVFTDRPFAGNPLAAVEDADGLSALEMQAIAREFNLSETVFLLEPRDPAHSARLRIFTPAAELPFAGHPTVGAAILLAETRAGDLLSRHGVAVALECALGVIRCEALRSRSGVTYAELTLPTTPETLEGAPSPETLAEALSLAPGDIGFGEHAPAIHAAGPAFVYAPIVSRAVLDRARPSSRFSAVIGRAAGVYLYTRETVAPESAIYARMLAHGLGIDEDPATGSAAAAFAAVAARFERPEDGEHELFIEQGYAMGRPSRITLRMTVEKGALARVAIGGQAVRVAEGRLL</sequence>
<gene>
    <name evidence="3" type="ORF">F7D14_06815</name>
</gene>
<evidence type="ECO:0000313" key="3">
    <source>
        <dbReference type="EMBL" id="QGM97216.1"/>
    </source>
</evidence>
<dbReference type="Pfam" id="PF02567">
    <property type="entry name" value="PhzC-PhzF"/>
    <property type="match status" value="1"/>
</dbReference>
<name>A0A6B8M4B9_9HYPH</name>
<comment type="similarity">
    <text evidence="1">Belongs to the PhzF family.</text>
</comment>
<dbReference type="KEGG" id="mpar:F7D14_06815"/>
<dbReference type="PIRSF" id="PIRSF016184">
    <property type="entry name" value="PhzC_PhzF"/>
    <property type="match status" value="1"/>
</dbReference>
<reference evidence="3 4" key="1">
    <citation type="submission" date="2019-09" db="EMBL/GenBank/DDBJ databases">
        <title>Isolation and complete genome sequencing of Methylocystis species.</title>
        <authorList>
            <person name="Rumah B.L."/>
            <person name="Stead C.E."/>
            <person name="Stevens B.C."/>
            <person name="Minton N.P."/>
            <person name="Grosse-Honebrink A."/>
            <person name="Zhang Y."/>
        </authorList>
    </citation>
    <scope>NUCLEOTIDE SEQUENCE [LARGE SCALE GENOMIC DNA]</scope>
    <source>
        <strain evidence="3 4">BRCS2</strain>
    </source>
</reference>
<feature type="active site" evidence="2">
    <location>
        <position position="47"/>
    </location>
</feature>
<dbReference type="GO" id="GO:0016853">
    <property type="term" value="F:isomerase activity"/>
    <property type="evidence" value="ECO:0007669"/>
    <property type="project" value="TreeGrafter"/>
</dbReference>
<dbReference type="PANTHER" id="PTHR13774:SF32">
    <property type="entry name" value="ANTISENSE-ENHANCING SEQUENCE 1"/>
    <property type="match status" value="1"/>
</dbReference>
<accession>A0A6B8M4B9</accession>
<protein>
    <submittedName>
        <fullName evidence="3">PhzF family phenazine biosynthesis protein</fullName>
    </submittedName>
</protein>
<dbReference type="AlphaFoldDB" id="A0A6B8M4B9"/>
<organism evidence="3 4">
    <name type="scientific">Methylocystis parvus</name>
    <dbReference type="NCBI Taxonomy" id="134"/>
    <lineage>
        <taxon>Bacteria</taxon>
        <taxon>Pseudomonadati</taxon>
        <taxon>Pseudomonadota</taxon>
        <taxon>Alphaproteobacteria</taxon>
        <taxon>Hyphomicrobiales</taxon>
        <taxon>Methylocystaceae</taxon>
        <taxon>Methylocystis</taxon>
    </lineage>
</organism>
<dbReference type="PANTHER" id="PTHR13774">
    <property type="entry name" value="PHENAZINE BIOSYNTHESIS PROTEIN"/>
    <property type="match status" value="1"/>
</dbReference>
<evidence type="ECO:0000256" key="1">
    <source>
        <dbReference type="ARBA" id="ARBA00008270"/>
    </source>
</evidence>
<dbReference type="RefSeq" id="WP_016921038.1">
    <property type="nucleotide sequence ID" value="NZ_CP044331.1"/>
</dbReference>
<evidence type="ECO:0000313" key="4">
    <source>
        <dbReference type="Proteomes" id="UP000422569"/>
    </source>
</evidence>
<dbReference type="EMBL" id="CP044331">
    <property type="protein sequence ID" value="QGM97216.1"/>
    <property type="molecule type" value="Genomic_DNA"/>
</dbReference>
<dbReference type="NCBIfam" id="TIGR00654">
    <property type="entry name" value="PhzF_family"/>
    <property type="match status" value="1"/>
</dbReference>
<dbReference type="GO" id="GO:0005737">
    <property type="term" value="C:cytoplasm"/>
    <property type="evidence" value="ECO:0007669"/>
    <property type="project" value="TreeGrafter"/>
</dbReference>
<dbReference type="Proteomes" id="UP000422569">
    <property type="component" value="Chromosome"/>
</dbReference>
<evidence type="ECO:0000256" key="2">
    <source>
        <dbReference type="PIRSR" id="PIRSR016184-1"/>
    </source>
</evidence>
<dbReference type="Gene3D" id="3.10.310.10">
    <property type="entry name" value="Diaminopimelate Epimerase, Chain A, domain 1"/>
    <property type="match status" value="2"/>
</dbReference>
<dbReference type="SUPFAM" id="SSF54506">
    <property type="entry name" value="Diaminopimelate epimerase-like"/>
    <property type="match status" value="1"/>
</dbReference>
<proteinExistence type="inferred from homology"/>
<keyword evidence="4" id="KW-1185">Reference proteome</keyword>
<dbReference type="InterPro" id="IPR003719">
    <property type="entry name" value="Phenazine_PhzF-like"/>
</dbReference>